<dbReference type="SUPFAM" id="SSF55604">
    <property type="entry name" value="Glucose permease domain IIB"/>
    <property type="match status" value="1"/>
</dbReference>
<proteinExistence type="predicted"/>
<dbReference type="InterPro" id="IPR018113">
    <property type="entry name" value="PTrfase_EIIB_Cys"/>
</dbReference>
<evidence type="ECO:0000256" key="3">
    <source>
        <dbReference type="ARBA" id="ARBA00022475"/>
    </source>
</evidence>
<organism evidence="15 16">
    <name type="scientific">Vibrio japonicus</name>
    <dbReference type="NCBI Taxonomy" id="1824638"/>
    <lineage>
        <taxon>Bacteria</taxon>
        <taxon>Pseudomonadati</taxon>
        <taxon>Pseudomonadota</taxon>
        <taxon>Gammaproteobacteria</taxon>
        <taxon>Vibrionales</taxon>
        <taxon>Vibrionaceae</taxon>
        <taxon>Vibrio</taxon>
    </lineage>
</organism>
<evidence type="ECO:0000256" key="2">
    <source>
        <dbReference type="ARBA" id="ARBA00022448"/>
    </source>
</evidence>
<dbReference type="PROSITE" id="PS51098">
    <property type="entry name" value="PTS_EIIB_TYPE_1"/>
    <property type="match status" value="1"/>
</dbReference>
<name>A0ABY5LF50_9VIBR</name>
<feature type="domain" description="PTS EIIC type-1" evidence="14">
    <location>
        <begin position="106"/>
        <end position="456"/>
    </location>
</feature>
<keyword evidence="16" id="KW-1185">Reference proteome</keyword>
<feature type="transmembrane region" description="Helical" evidence="12">
    <location>
        <begin position="111"/>
        <end position="132"/>
    </location>
</feature>
<dbReference type="PROSITE" id="PS51103">
    <property type="entry name" value="PTS_EIIC_TYPE_1"/>
    <property type="match status" value="1"/>
</dbReference>
<keyword evidence="10 12" id="KW-0472">Membrane</keyword>
<accession>A0ABY5LF50</accession>
<keyword evidence="2" id="KW-0813">Transport</keyword>
<evidence type="ECO:0000259" key="14">
    <source>
        <dbReference type="PROSITE" id="PS51103"/>
    </source>
</evidence>
<dbReference type="Proteomes" id="UP001058602">
    <property type="component" value="Chromosome 1"/>
</dbReference>
<evidence type="ECO:0000313" key="15">
    <source>
        <dbReference type="EMBL" id="UUM30056.1"/>
    </source>
</evidence>
<dbReference type="Pfam" id="PF00367">
    <property type="entry name" value="PTS_EIIB"/>
    <property type="match status" value="1"/>
</dbReference>
<feature type="transmembrane region" description="Helical" evidence="12">
    <location>
        <begin position="332"/>
        <end position="351"/>
    </location>
</feature>
<feature type="transmembrane region" description="Helical" evidence="12">
    <location>
        <begin position="246"/>
        <end position="271"/>
    </location>
</feature>
<evidence type="ECO:0000256" key="10">
    <source>
        <dbReference type="ARBA" id="ARBA00023136"/>
    </source>
</evidence>
<sequence>MNYQATVNQILDSIGGVDNIRNAEHCATRLRLILKDNDKVNSEKAKGIEQISGYFYQSGQHQFIIGTGKVSHVYNALKQALGGEIDSKDFKQDAFADMTLSQKLVRTLADILIPLIPALVTTGLLMGLRGMLLHSGAQFSPESLALFSMLTDTAFAFLPVLITYSAAKKFGGNTIIAIVVGLMMVAPQLPNAWAVASGAAEPMMVQLLGFNFPLIGYQGTVLPAIFAGWFVAYLERNLRRFVPAVMDLVFTPFLTITIAVFVILFGFGPLLQSIEHGCTSLVRMALELPLGIGYIIFGAVQQMIVITGLHHALGVIEIGLLNETGSNPIQPLATASMAGQFGAAIAVATLLKDKVKRGNALGASMSTLFGITEPLLFGVNLQYGKVFVIGMVGGAVGGFVTYVLGISATGMGITFLPGVLLYSQSLTSVLGYLTVIACAFTTSFLLTRFYNPIKRS</sequence>
<dbReference type="PROSITE" id="PS01035">
    <property type="entry name" value="PTS_EIIB_TYPE_1_CYS"/>
    <property type="match status" value="1"/>
</dbReference>
<feature type="transmembrane region" description="Helical" evidence="12">
    <location>
        <begin position="429"/>
        <end position="450"/>
    </location>
</feature>
<evidence type="ECO:0000256" key="4">
    <source>
        <dbReference type="ARBA" id="ARBA00022597"/>
    </source>
</evidence>
<dbReference type="PANTHER" id="PTHR30175:SF7">
    <property type="entry name" value="NEGATIVE REGULATOR OF SACY ACTIVITY"/>
    <property type="match status" value="1"/>
</dbReference>
<feature type="active site" description="Phosphocysteine intermediate; for EIIB activity" evidence="11">
    <location>
        <position position="26"/>
    </location>
</feature>
<dbReference type="Pfam" id="PF02378">
    <property type="entry name" value="PTS_EIIC"/>
    <property type="match status" value="1"/>
</dbReference>
<reference evidence="15" key="1">
    <citation type="submission" date="2022-07" db="EMBL/GenBank/DDBJ databases">
        <title>Complete genome of Vibrio japonicus strain JCM 31412T and phylogenomic assessment of the Nereis clade of the genus Vibrio.</title>
        <authorList>
            <person name="Shlafstein M.D."/>
            <person name="Emsley S.A."/>
            <person name="Ushijima B."/>
            <person name="Videau P."/>
            <person name="Saw J.H."/>
        </authorList>
    </citation>
    <scope>NUCLEOTIDE SEQUENCE</scope>
    <source>
        <strain evidence="15">JCM 31412</strain>
    </source>
</reference>
<keyword evidence="8" id="KW-0418">Kinase</keyword>
<feature type="transmembrane region" description="Helical" evidence="12">
    <location>
        <begin position="291"/>
        <end position="320"/>
    </location>
</feature>
<dbReference type="CDD" id="cd00212">
    <property type="entry name" value="PTS_IIB_glc"/>
    <property type="match status" value="1"/>
</dbReference>
<evidence type="ECO:0000256" key="12">
    <source>
        <dbReference type="SAM" id="Phobius"/>
    </source>
</evidence>
<dbReference type="Gene3D" id="3.30.1360.60">
    <property type="entry name" value="Glucose permease domain IIB"/>
    <property type="match status" value="1"/>
</dbReference>
<evidence type="ECO:0000256" key="1">
    <source>
        <dbReference type="ARBA" id="ARBA00004651"/>
    </source>
</evidence>
<keyword evidence="4" id="KW-0762">Sugar transport</keyword>
<keyword evidence="7 12" id="KW-0812">Transmembrane</keyword>
<dbReference type="InterPro" id="IPR050558">
    <property type="entry name" value="PTS_Sugar-Specific_Components"/>
</dbReference>
<keyword evidence="3" id="KW-1003">Cell membrane</keyword>
<evidence type="ECO:0000256" key="7">
    <source>
        <dbReference type="ARBA" id="ARBA00022692"/>
    </source>
</evidence>
<feature type="transmembrane region" description="Helical" evidence="12">
    <location>
        <begin position="386"/>
        <end position="409"/>
    </location>
</feature>
<dbReference type="PANTHER" id="PTHR30175">
    <property type="entry name" value="PHOSPHOTRANSFERASE SYSTEM TRANSPORT PROTEIN"/>
    <property type="match status" value="1"/>
</dbReference>
<feature type="transmembrane region" description="Helical" evidence="12">
    <location>
        <begin position="214"/>
        <end position="234"/>
    </location>
</feature>
<evidence type="ECO:0000256" key="8">
    <source>
        <dbReference type="ARBA" id="ARBA00022777"/>
    </source>
</evidence>
<dbReference type="InterPro" id="IPR013013">
    <property type="entry name" value="PTS_EIIC_1"/>
</dbReference>
<dbReference type="EMBL" id="CP102096">
    <property type="protein sequence ID" value="UUM30056.1"/>
    <property type="molecule type" value="Genomic_DNA"/>
</dbReference>
<protein>
    <submittedName>
        <fullName evidence="15">PTS transporter subunit EIIC</fullName>
    </submittedName>
</protein>
<feature type="transmembrane region" description="Helical" evidence="12">
    <location>
        <begin position="174"/>
        <end position="194"/>
    </location>
</feature>
<keyword evidence="6" id="KW-0598">Phosphotransferase system</keyword>
<comment type="subcellular location">
    <subcellularLocation>
        <location evidence="1">Cell membrane</location>
        <topology evidence="1">Multi-pass membrane protein</topology>
    </subcellularLocation>
</comment>
<dbReference type="InterPro" id="IPR001996">
    <property type="entry name" value="PTS_IIB_1"/>
</dbReference>
<evidence type="ECO:0000256" key="6">
    <source>
        <dbReference type="ARBA" id="ARBA00022683"/>
    </source>
</evidence>
<evidence type="ECO:0000313" key="16">
    <source>
        <dbReference type="Proteomes" id="UP001058602"/>
    </source>
</evidence>
<evidence type="ECO:0000256" key="11">
    <source>
        <dbReference type="PROSITE-ProRule" id="PRU00421"/>
    </source>
</evidence>
<evidence type="ECO:0000259" key="13">
    <source>
        <dbReference type="PROSITE" id="PS51098"/>
    </source>
</evidence>
<feature type="domain" description="PTS EIIB type-1" evidence="13">
    <location>
        <begin position="4"/>
        <end position="87"/>
    </location>
</feature>
<keyword evidence="9 12" id="KW-1133">Transmembrane helix</keyword>
<dbReference type="RefSeq" id="WP_257083846.1">
    <property type="nucleotide sequence ID" value="NZ_CP102096.1"/>
</dbReference>
<gene>
    <name evidence="15" type="ORF">NP165_10095</name>
</gene>
<dbReference type="InterPro" id="IPR036878">
    <property type="entry name" value="Glu_permease_IIB"/>
</dbReference>
<dbReference type="InterPro" id="IPR003352">
    <property type="entry name" value="PTS_EIIC"/>
</dbReference>
<feature type="transmembrane region" description="Helical" evidence="12">
    <location>
        <begin position="144"/>
        <end position="167"/>
    </location>
</feature>
<feature type="transmembrane region" description="Helical" evidence="12">
    <location>
        <begin position="357"/>
        <end position="379"/>
    </location>
</feature>
<keyword evidence="5" id="KW-0808">Transferase</keyword>
<evidence type="ECO:0000256" key="5">
    <source>
        <dbReference type="ARBA" id="ARBA00022679"/>
    </source>
</evidence>
<evidence type="ECO:0000256" key="9">
    <source>
        <dbReference type="ARBA" id="ARBA00022989"/>
    </source>
</evidence>